<evidence type="ECO:0000256" key="2">
    <source>
        <dbReference type="ARBA" id="ARBA00006375"/>
    </source>
</evidence>
<dbReference type="GeneID" id="63690388"/>
<evidence type="ECO:0000256" key="6">
    <source>
        <dbReference type="ARBA" id="ARBA00022989"/>
    </source>
</evidence>
<keyword evidence="7 8" id="KW-0472">Membrane</keyword>
<dbReference type="OMA" id="TTRFGAY"/>
<dbReference type="SUPFAM" id="SSF103506">
    <property type="entry name" value="Mitochondrial carrier"/>
    <property type="match status" value="1"/>
</dbReference>
<sequence>MSGRQVEDSTTDPKGIETSTQPPLARGPKKKKPYPFWLGGLAACSAAVITHPLDLTKVRMQVSGDKHMISSIRKTMQMGGGLRGLFDGLTGTIFRQATYSVTRFGVYDIIKREIHDGPEREMPMWKLIFSGCSAGAIAGLVGNPAEIILVRMQADKAKPAEQQLHYRNALQGLGRMIRDEGLSSTFRGVAPNVVRTILMNGSQLAAYDWFKQQLLRLPWFEDNIVTHFSASFCAVSVVLFREVREVARAVCSPADVIKSRIMSASGKGGSVMSAISNSFKTEGPMWMFKGWLPSWTRLQPQTILIFIFLEQFKKGVDWYRGDK</sequence>
<dbReference type="EMBL" id="JH795869">
    <property type="protein sequence ID" value="EJT99779.1"/>
    <property type="molecule type" value="Genomic_DNA"/>
</dbReference>
<protein>
    <submittedName>
        <fullName evidence="11">Mitochondrial carrier</fullName>
    </submittedName>
</protein>
<comment type="subcellular location">
    <subcellularLocation>
        <location evidence="1">Membrane</location>
        <topology evidence="1">Multi-pass membrane protein</topology>
    </subcellularLocation>
</comment>
<dbReference type="Pfam" id="PF00153">
    <property type="entry name" value="Mito_carr"/>
    <property type="match status" value="3"/>
</dbReference>
<feature type="repeat" description="Solcar" evidence="8">
    <location>
        <begin position="34"/>
        <end position="113"/>
    </location>
</feature>
<dbReference type="InterPro" id="IPR050391">
    <property type="entry name" value="Mito_Metabolite_Transporter"/>
</dbReference>
<evidence type="ECO:0000256" key="9">
    <source>
        <dbReference type="RuleBase" id="RU000488"/>
    </source>
</evidence>
<dbReference type="OrthoDB" id="448427at2759"/>
<accession>M5FVX9</accession>
<proteinExistence type="inferred from homology"/>
<evidence type="ECO:0000256" key="5">
    <source>
        <dbReference type="ARBA" id="ARBA00022737"/>
    </source>
</evidence>
<evidence type="ECO:0000256" key="1">
    <source>
        <dbReference type="ARBA" id="ARBA00004141"/>
    </source>
</evidence>
<organism evidence="11 12">
    <name type="scientific">Dacryopinax primogenitus (strain DJM 731)</name>
    <name type="common">Brown rot fungus</name>
    <dbReference type="NCBI Taxonomy" id="1858805"/>
    <lineage>
        <taxon>Eukaryota</taxon>
        <taxon>Fungi</taxon>
        <taxon>Dikarya</taxon>
        <taxon>Basidiomycota</taxon>
        <taxon>Agaricomycotina</taxon>
        <taxon>Dacrymycetes</taxon>
        <taxon>Dacrymycetales</taxon>
        <taxon>Dacrymycetaceae</taxon>
        <taxon>Dacryopinax</taxon>
    </lineage>
</organism>
<comment type="similarity">
    <text evidence="2 9">Belongs to the mitochondrial carrier (TC 2.A.29) family.</text>
</comment>
<evidence type="ECO:0000256" key="10">
    <source>
        <dbReference type="SAM" id="MobiDB-lite"/>
    </source>
</evidence>
<dbReference type="STRING" id="1858805.M5FVX9"/>
<evidence type="ECO:0000256" key="8">
    <source>
        <dbReference type="PROSITE-ProRule" id="PRU00282"/>
    </source>
</evidence>
<keyword evidence="5" id="KW-0677">Repeat</keyword>
<dbReference type="InterPro" id="IPR018108">
    <property type="entry name" value="MCP_transmembrane"/>
</dbReference>
<feature type="region of interest" description="Disordered" evidence="10">
    <location>
        <begin position="1"/>
        <end position="29"/>
    </location>
</feature>
<feature type="repeat" description="Solcar" evidence="8">
    <location>
        <begin position="235"/>
        <end position="315"/>
    </location>
</feature>
<dbReference type="PANTHER" id="PTHR45618">
    <property type="entry name" value="MITOCHONDRIAL DICARBOXYLATE CARRIER-RELATED"/>
    <property type="match status" value="1"/>
</dbReference>
<keyword evidence="4 8" id="KW-0812">Transmembrane</keyword>
<evidence type="ECO:0000256" key="7">
    <source>
        <dbReference type="ARBA" id="ARBA00023136"/>
    </source>
</evidence>
<dbReference type="Gene3D" id="1.50.40.10">
    <property type="entry name" value="Mitochondrial carrier domain"/>
    <property type="match status" value="1"/>
</dbReference>
<dbReference type="HOGENOM" id="CLU_015166_14_1_1"/>
<reference evidence="11 12" key="1">
    <citation type="journal article" date="2012" name="Science">
        <title>The Paleozoic origin of enzymatic lignin decomposition reconstructed from 31 fungal genomes.</title>
        <authorList>
            <person name="Floudas D."/>
            <person name="Binder M."/>
            <person name="Riley R."/>
            <person name="Barry K."/>
            <person name="Blanchette R.A."/>
            <person name="Henrissat B."/>
            <person name="Martinez A.T."/>
            <person name="Otillar R."/>
            <person name="Spatafora J.W."/>
            <person name="Yadav J.S."/>
            <person name="Aerts A."/>
            <person name="Benoit I."/>
            <person name="Boyd A."/>
            <person name="Carlson A."/>
            <person name="Copeland A."/>
            <person name="Coutinho P.M."/>
            <person name="de Vries R.P."/>
            <person name="Ferreira P."/>
            <person name="Findley K."/>
            <person name="Foster B."/>
            <person name="Gaskell J."/>
            <person name="Glotzer D."/>
            <person name="Gorecki P."/>
            <person name="Heitman J."/>
            <person name="Hesse C."/>
            <person name="Hori C."/>
            <person name="Igarashi K."/>
            <person name="Jurgens J.A."/>
            <person name="Kallen N."/>
            <person name="Kersten P."/>
            <person name="Kohler A."/>
            <person name="Kuees U."/>
            <person name="Kumar T.K.A."/>
            <person name="Kuo A."/>
            <person name="LaButti K."/>
            <person name="Larrondo L.F."/>
            <person name="Lindquist E."/>
            <person name="Ling A."/>
            <person name="Lombard V."/>
            <person name="Lucas S."/>
            <person name="Lundell T."/>
            <person name="Martin R."/>
            <person name="McLaughlin D.J."/>
            <person name="Morgenstern I."/>
            <person name="Morin E."/>
            <person name="Murat C."/>
            <person name="Nagy L.G."/>
            <person name="Nolan M."/>
            <person name="Ohm R.A."/>
            <person name="Patyshakuliyeva A."/>
            <person name="Rokas A."/>
            <person name="Ruiz-Duenas F.J."/>
            <person name="Sabat G."/>
            <person name="Salamov A."/>
            <person name="Samejima M."/>
            <person name="Schmutz J."/>
            <person name="Slot J.C."/>
            <person name="St John F."/>
            <person name="Stenlid J."/>
            <person name="Sun H."/>
            <person name="Sun S."/>
            <person name="Syed K."/>
            <person name="Tsang A."/>
            <person name="Wiebenga A."/>
            <person name="Young D."/>
            <person name="Pisabarro A."/>
            <person name="Eastwood D.C."/>
            <person name="Martin F."/>
            <person name="Cullen D."/>
            <person name="Grigoriev I.V."/>
            <person name="Hibbett D.S."/>
        </authorList>
    </citation>
    <scope>NUCLEOTIDE SEQUENCE [LARGE SCALE GENOMIC DNA]</scope>
    <source>
        <strain evidence="11 12">DJM-731 SS1</strain>
    </source>
</reference>
<keyword evidence="12" id="KW-1185">Reference proteome</keyword>
<name>M5FVX9_DACPD</name>
<evidence type="ECO:0000313" key="12">
    <source>
        <dbReference type="Proteomes" id="UP000030653"/>
    </source>
</evidence>
<dbReference type="InterPro" id="IPR023395">
    <property type="entry name" value="MCP_dom_sf"/>
</dbReference>
<keyword evidence="3 9" id="KW-0813">Transport</keyword>
<gene>
    <name evidence="11" type="ORF">DACRYDRAFT_55428</name>
</gene>
<evidence type="ECO:0000256" key="3">
    <source>
        <dbReference type="ARBA" id="ARBA00022448"/>
    </source>
</evidence>
<feature type="repeat" description="Solcar" evidence="8">
    <location>
        <begin position="122"/>
        <end position="213"/>
    </location>
</feature>
<dbReference type="GO" id="GO:0016020">
    <property type="term" value="C:membrane"/>
    <property type="evidence" value="ECO:0007669"/>
    <property type="project" value="UniProtKB-SubCell"/>
</dbReference>
<keyword evidence="6" id="KW-1133">Transmembrane helix</keyword>
<dbReference type="PROSITE" id="PS50920">
    <property type="entry name" value="SOLCAR"/>
    <property type="match status" value="3"/>
</dbReference>
<dbReference type="Proteomes" id="UP000030653">
    <property type="component" value="Unassembled WGS sequence"/>
</dbReference>
<dbReference type="RefSeq" id="XP_040626677.1">
    <property type="nucleotide sequence ID" value="XM_040775326.1"/>
</dbReference>
<dbReference type="AlphaFoldDB" id="M5FVX9"/>
<evidence type="ECO:0000313" key="11">
    <source>
        <dbReference type="EMBL" id="EJT99779.1"/>
    </source>
</evidence>
<evidence type="ECO:0000256" key="4">
    <source>
        <dbReference type="ARBA" id="ARBA00022692"/>
    </source>
</evidence>